<proteinExistence type="predicted"/>
<dbReference type="AlphaFoldDB" id="A0A4Z2EVK3"/>
<keyword evidence="3" id="KW-1185">Reference proteome</keyword>
<dbReference type="EMBL" id="SRLO01002475">
    <property type="protein sequence ID" value="TNN32839.1"/>
    <property type="molecule type" value="Genomic_DNA"/>
</dbReference>
<evidence type="ECO:0000313" key="2">
    <source>
        <dbReference type="EMBL" id="TNN32839.1"/>
    </source>
</evidence>
<reference evidence="2 3" key="1">
    <citation type="submission" date="2019-03" db="EMBL/GenBank/DDBJ databases">
        <title>First draft genome of Liparis tanakae, snailfish: a comprehensive survey of snailfish specific genes.</title>
        <authorList>
            <person name="Kim W."/>
            <person name="Song I."/>
            <person name="Jeong J.-H."/>
            <person name="Kim D."/>
            <person name="Kim S."/>
            <person name="Ryu S."/>
            <person name="Song J.Y."/>
            <person name="Lee S.K."/>
        </authorList>
    </citation>
    <scope>NUCLEOTIDE SEQUENCE [LARGE SCALE GENOMIC DNA]</scope>
    <source>
        <tissue evidence="2">Muscle</tissue>
    </source>
</reference>
<gene>
    <name evidence="2" type="primary">CDH5_0</name>
    <name evidence="2" type="ORF">EYF80_057001</name>
</gene>
<name>A0A4Z2EVK3_9TELE</name>
<comment type="caution">
    <text evidence="2">The sequence shown here is derived from an EMBL/GenBank/DDBJ whole genome shotgun (WGS) entry which is preliminary data.</text>
</comment>
<feature type="signal peptide" evidence="1">
    <location>
        <begin position="1"/>
        <end position="16"/>
    </location>
</feature>
<feature type="chain" id="PRO_5021192443" evidence="1">
    <location>
        <begin position="17"/>
        <end position="52"/>
    </location>
</feature>
<dbReference type="Proteomes" id="UP000314294">
    <property type="component" value="Unassembled WGS sequence"/>
</dbReference>
<dbReference type="OrthoDB" id="6252479at2759"/>
<evidence type="ECO:0000313" key="3">
    <source>
        <dbReference type="Proteomes" id="UP000314294"/>
    </source>
</evidence>
<evidence type="ECO:0000256" key="1">
    <source>
        <dbReference type="SAM" id="SignalP"/>
    </source>
</evidence>
<keyword evidence="1" id="KW-0732">Signal</keyword>
<protein>
    <submittedName>
        <fullName evidence="2">Cadherin-5</fullName>
    </submittedName>
</protein>
<organism evidence="2 3">
    <name type="scientific">Liparis tanakae</name>
    <name type="common">Tanaka's snailfish</name>
    <dbReference type="NCBI Taxonomy" id="230148"/>
    <lineage>
        <taxon>Eukaryota</taxon>
        <taxon>Metazoa</taxon>
        <taxon>Chordata</taxon>
        <taxon>Craniata</taxon>
        <taxon>Vertebrata</taxon>
        <taxon>Euteleostomi</taxon>
        <taxon>Actinopterygii</taxon>
        <taxon>Neopterygii</taxon>
        <taxon>Teleostei</taxon>
        <taxon>Neoteleostei</taxon>
        <taxon>Acanthomorphata</taxon>
        <taxon>Eupercaria</taxon>
        <taxon>Perciformes</taxon>
        <taxon>Cottioidei</taxon>
        <taxon>Cottales</taxon>
        <taxon>Liparidae</taxon>
        <taxon>Liparis</taxon>
    </lineage>
</organism>
<sequence length="52" mass="5881">MLICLPLVIVILFVMRKRYQKDSLVGLKNNGEIHEQLVTYDEEGGGEMDTNG</sequence>
<accession>A0A4Z2EVK3</accession>